<dbReference type="EMBL" id="CP001630">
    <property type="protein sequence ID" value="ACU37160.1"/>
    <property type="molecule type" value="Genomic_DNA"/>
</dbReference>
<dbReference type="RefSeq" id="WP_015802049.1">
    <property type="nucleotide sequence ID" value="NC_013093.1"/>
</dbReference>
<gene>
    <name evidence="1" type="ordered locus">Amir_3253</name>
</gene>
<accession>C6W8R1</accession>
<evidence type="ECO:0000313" key="1">
    <source>
        <dbReference type="EMBL" id="ACU37160.1"/>
    </source>
</evidence>
<evidence type="ECO:0000313" key="2">
    <source>
        <dbReference type="Proteomes" id="UP000002213"/>
    </source>
</evidence>
<dbReference type="STRING" id="446462.Amir_3253"/>
<dbReference type="Proteomes" id="UP000002213">
    <property type="component" value="Chromosome"/>
</dbReference>
<organism evidence="1 2">
    <name type="scientific">Actinosynnema mirum (strain ATCC 29888 / DSM 43827 / JCM 3225 / NBRC 14064 / NCIMB 13271 / NRRL B-12336 / IMRU 3971 / 101)</name>
    <dbReference type="NCBI Taxonomy" id="446462"/>
    <lineage>
        <taxon>Bacteria</taxon>
        <taxon>Bacillati</taxon>
        <taxon>Actinomycetota</taxon>
        <taxon>Actinomycetes</taxon>
        <taxon>Pseudonocardiales</taxon>
        <taxon>Pseudonocardiaceae</taxon>
        <taxon>Actinosynnema</taxon>
    </lineage>
</organism>
<dbReference type="AlphaFoldDB" id="C6W8R1"/>
<sequence length="149" mass="15414">MTGALPVPVDVADLVVRALRPLLTARAEPAVAGIRVATRVGDGPDGGPPSLPWLLVAEDSHTWTWPAVQRAVVRLTCWHRTEHEAKAALAVALALLCVPVPAPGLLGGDPVIGPLSGIDPHTARPLATAAAVVRARTPAHRPPGGHAWP</sequence>
<reference evidence="1 2" key="1">
    <citation type="journal article" date="2009" name="Stand. Genomic Sci.">
        <title>Complete genome sequence of Actinosynnema mirum type strain (101).</title>
        <authorList>
            <person name="Land M."/>
            <person name="Lapidus A."/>
            <person name="Mayilraj S."/>
            <person name="Chen F."/>
            <person name="Copeland A."/>
            <person name="Del Rio T.G."/>
            <person name="Nolan M."/>
            <person name="Lucas S."/>
            <person name="Tice H."/>
            <person name="Cheng J.F."/>
            <person name="Chertkov O."/>
            <person name="Bruce D."/>
            <person name="Goodwin L."/>
            <person name="Pitluck S."/>
            <person name="Rohde M."/>
            <person name="Goker M."/>
            <person name="Pati A."/>
            <person name="Ivanova N."/>
            <person name="Mavromatis K."/>
            <person name="Chen A."/>
            <person name="Palaniappan K."/>
            <person name="Hauser L."/>
            <person name="Chang Y.J."/>
            <person name="Jeffries C.C."/>
            <person name="Brettin T."/>
            <person name="Detter J.C."/>
            <person name="Han C."/>
            <person name="Chain P."/>
            <person name="Tindall B.J."/>
            <person name="Bristow J."/>
            <person name="Eisen J.A."/>
            <person name="Markowitz V."/>
            <person name="Hugenholtz P."/>
            <person name="Kyrpides N.C."/>
            <person name="Klenk H.P."/>
        </authorList>
    </citation>
    <scope>NUCLEOTIDE SEQUENCE [LARGE SCALE GENOMIC DNA]</scope>
    <source>
        <strain evidence="2">ATCC 29888 / DSM 43827 / JCM 3225 / NBRC 14064 / NCIMB 13271 / NRRL B-12336 / IMRU 3971 / 101</strain>
    </source>
</reference>
<dbReference type="HOGENOM" id="CLU_137419_0_0_11"/>
<protein>
    <submittedName>
        <fullName evidence="1">Uncharacterized protein</fullName>
    </submittedName>
</protein>
<name>C6W8R1_ACTMD</name>
<keyword evidence="2" id="KW-1185">Reference proteome</keyword>
<dbReference type="OrthoDB" id="3699185at2"/>
<proteinExistence type="predicted"/>
<dbReference type="KEGG" id="ami:Amir_3253"/>